<protein>
    <submittedName>
        <fullName evidence="1">Uncharacterized protein</fullName>
    </submittedName>
</protein>
<dbReference type="Proteomes" id="UP001429580">
    <property type="component" value="Unassembled WGS sequence"/>
</dbReference>
<evidence type="ECO:0000313" key="2">
    <source>
        <dbReference type="Proteomes" id="UP001429580"/>
    </source>
</evidence>
<sequence length="88" mass="10637">MARNVYLPDQIARRLAWRRDVVARQRDAAGTTLCCWRETYILPREKARMKVREWMDRLRRSAYVTEVESWRELGDGRIEFIVRRVPAD</sequence>
<dbReference type="EMBL" id="JAASQI010000001">
    <property type="protein sequence ID" value="NIJ56453.1"/>
    <property type="molecule type" value="Genomic_DNA"/>
</dbReference>
<reference evidence="1 2" key="1">
    <citation type="submission" date="2020-03" db="EMBL/GenBank/DDBJ databases">
        <title>Genomic Encyclopedia of Type Strains, Phase IV (KMG-IV): sequencing the most valuable type-strain genomes for metagenomic binning, comparative biology and taxonomic classification.</title>
        <authorList>
            <person name="Goeker M."/>
        </authorList>
    </citation>
    <scope>NUCLEOTIDE SEQUENCE [LARGE SCALE GENOMIC DNA]</scope>
    <source>
        <strain evidence="1 2">DSM 103870</strain>
    </source>
</reference>
<dbReference type="RefSeq" id="WP_166947934.1">
    <property type="nucleotide sequence ID" value="NZ_JAASQI010000001.1"/>
</dbReference>
<comment type="caution">
    <text evidence="1">The sequence shown here is derived from an EMBL/GenBank/DDBJ whole genome shotgun (WGS) entry which is preliminary data.</text>
</comment>
<proteinExistence type="predicted"/>
<keyword evidence="2" id="KW-1185">Reference proteome</keyword>
<gene>
    <name evidence="1" type="ORF">FHS82_000266</name>
</gene>
<evidence type="ECO:0000313" key="1">
    <source>
        <dbReference type="EMBL" id="NIJ56453.1"/>
    </source>
</evidence>
<name>A0ABX0UU11_9HYPH</name>
<organism evidence="1 2">
    <name type="scientific">Pseudochelatococcus lubricantis</name>
    <dbReference type="NCBI Taxonomy" id="1538102"/>
    <lineage>
        <taxon>Bacteria</taxon>
        <taxon>Pseudomonadati</taxon>
        <taxon>Pseudomonadota</taxon>
        <taxon>Alphaproteobacteria</taxon>
        <taxon>Hyphomicrobiales</taxon>
        <taxon>Chelatococcaceae</taxon>
        <taxon>Pseudochelatococcus</taxon>
    </lineage>
</organism>
<accession>A0ABX0UU11</accession>